<proteinExistence type="predicted"/>
<keyword evidence="2" id="KW-1133">Transmembrane helix</keyword>
<feature type="transmembrane region" description="Helical" evidence="2">
    <location>
        <begin position="133"/>
        <end position="157"/>
    </location>
</feature>
<sequence>MSEKPVDHVRHHRGRAPPEGGAPGLGPIDHARQHRARAALAGERDKLLKNGTERLNMNKFVGRTTKDRSRALLTALALATAGMAGYAVMIAEWFLAFHSSLAQTMVVLVVLLCLSAGLTVCSARRALGKDRPWLRYLGALLFVSTVTGALAGFLLYYKYIVYYWKYSEMRTYTNVAAAQSSVAFQDG</sequence>
<evidence type="ECO:0000313" key="4">
    <source>
        <dbReference type="Proteomes" id="UP001189429"/>
    </source>
</evidence>
<evidence type="ECO:0000256" key="1">
    <source>
        <dbReference type="SAM" id="MobiDB-lite"/>
    </source>
</evidence>
<keyword evidence="4" id="KW-1185">Reference proteome</keyword>
<protein>
    <recommendedName>
        <fullName evidence="5">Transmembrane protein 230</fullName>
    </recommendedName>
</protein>
<feature type="non-terminal residue" evidence="3">
    <location>
        <position position="187"/>
    </location>
</feature>
<evidence type="ECO:0008006" key="5">
    <source>
        <dbReference type="Google" id="ProtNLM"/>
    </source>
</evidence>
<organism evidence="3 4">
    <name type="scientific">Prorocentrum cordatum</name>
    <dbReference type="NCBI Taxonomy" id="2364126"/>
    <lineage>
        <taxon>Eukaryota</taxon>
        <taxon>Sar</taxon>
        <taxon>Alveolata</taxon>
        <taxon>Dinophyceae</taxon>
        <taxon>Prorocentrales</taxon>
        <taxon>Prorocentraceae</taxon>
        <taxon>Prorocentrum</taxon>
    </lineage>
</organism>
<evidence type="ECO:0000256" key="2">
    <source>
        <dbReference type="SAM" id="Phobius"/>
    </source>
</evidence>
<comment type="caution">
    <text evidence="3">The sequence shown here is derived from an EMBL/GenBank/DDBJ whole genome shotgun (WGS) entry which is preliminary data.</text>
</comment>
<reference evidence="3" key="1">
    <citation type="submission" date="2023-10" db="EMBL/GenBank/DDBJ databases">
        <authorList>
            <person name="Chen Y."/>
            <person name="Shah S."/>
            <person name="Dougan E. K."/>
            <person name="Thang M."/>
            <person name="Chan C."/>
        </authorList>
    </citation>
    <scope>NUCLEOTIDE SEQUENCE [LARGE SCALE GENOMIC DNA]</scope>
</reference>
<dbReference type="Proteomes" id="UP001189429">
    <property type="component" value="Unassembled WGS sequence"/>
</dbReference>
<feature type="transmembrane region" description="Helical" evidence="2">
    <location>
        <begin position="101"/>
        <end position="121"/>
    </location>
</feature>
<feature type="region of interest" description="Disordered" evidence="1">
    <location>
        <begin position="1"/>
        <end position="29"/>
    </location>
</feature>
<dbReference type="EMBL" id="CAUYUJ010020635">
    <property type="protein sequence ID" value="CAK0899622.1"/>
    <property type="molecule type" value="Genomic_DNA"/>
</dbReference>
<keyword evidence="2" id="KW-0472">Membrane</keyword>
<name>A0ABN9XND9_9DINO</name>
<accession>A0ABN9XND9</accession>
<keyword evidence="2" id="KW-0812">Transmembrane</keyword>
<gene>
    <name evidence="3" type="ORF">PCOR1329_LOCUS77089</name>
</gene>
<feature type="transmembrane region" description="Helical" evidence="2">
    <location>
        <begin position="72"/>
        <end position="95"/>
    </location>
</feature>
<evidence type="ECO:0000313" key="3">
    <source>
        <dbReference type="EMBL" id="CAK0899622.1"/>
    </source>
</evidence>